<dbReference type="Pfam" id="PF12823">
    <property type="entry name" value="DUF3817"/>
    <property type="match status" value="1"/>
</dbReference>
<proteinExistence type="predicted"/>
<gene>
    <name evidence="8" type="ORF">GCM10009721_25740</name>
</gene>
<feature type="transmembrane region" description="Helical" evidence="6">
    <location>
        <begin position="61"/>
        <end position="79"/>
    </location>
</feature>
<dbReference type="PANTHER" id="PTHR40077:SF2">
    <property type="entry name" value="MEMBRANE PROTEIN"/>
    <property type="match status" value="1"/>
</dbReference>
<evidence type="ECO:0000259" key="7">
    <source>
        <dbReference type="Pfam" id="PF12823"/>
    </source>
</evidence>
<comment type="subcellular location">
    <subcellularLocation>
        <location evidence="1">Cell membrane</location>
        <topology evidence="1">Multi-pass membrane protein</topology>
    </subcellularLocation>
</comment>
<evidence type="ECO:0000256" key="6">
    <source>
        <dbReference type="SAM" id="Phobius"/>
    </source>
</evidence>
<sequence length="131" mass="14442">MSTYPQTLAKPQQIRSALSTYRVLAIIAGIALFVLILEMVMKYGFKQTNVLTEYWSPIHGIIYFAYAVSVANLGLKAAWGPVRIVKNLLAGFVPVVPWIAERRNTAETEALLSRAYVAGDGTPSEERPSGR</sequence>
<dbReference type="EMBL" id="BMNZ01000004">
    <property type="protein sequence ID" value="GGM97678.1"/>
    <property type="molecule type" value="Genomic_DNA"/>
</dbReference>
<evidence type="ECO:0000313" key="8">
    <source>
        <dbReference type="EMBL" id="GGM97678.1"/>
    </source>
</evidence>
<evidence type="ECO:0000256" key="4">
    <source>
        <dbReference type="ARBA" id="ARBA00022989"/>
    </source>
</evidence>
<dbReference type="NCBIfam" id="TIGR03954">
    <property type="entry name" value="integ_memb_HG"/>
    <property type="match status" value="1"/>
</dbReference>
<organism evidence="8 9">
    <name type="scientific">Terrabacter tumescens</name>
    <dbReference type="NCBI Taxonomy" id="60443"/>
    <lineage>
        <taxon>Bacteria</taxon>
        <taxon>Bacillati</taxon>
        <taxon>Actinomycetota</taxon>
        <taxon>Actinomycetes</taxon>
        <taxon>Micrococcales</taxon>
        <taxon>Intrasporangiaceae</taxon>
        <taxon>Terrabacter</taxon>
    </lineage>
</organism>
<evidence type="ECO:0000256" key="5">
    <source>
        <dbReference type="ARBA" id="ARBA00023136"/>
    </source>
</evidence>
<comment type="caution">
    <text evidence="8">The sequence shown here is derived from an EMBL/GenBank/DDBJ whole genome shotgun (WGS) entry which is preliminary data.</text>
</comment>
<dbReference type="PANTHER" id="PTHR40077">
    <property type="entry name" value="MEMBRANE PROTEIN-RELATED"/>
    <property type="match status" value="1"/>
</dbReference>
<evidence type="ECO:0000256" key="2">
    <source>
        <dbReference type="ARBA" id="ARBA00022475"/>
    </source>
</evidence>
<feature type="transmembrane region" description="Helical" evidence="6">
    <location>
        <begin position="21"/>
        <end position="41"/>
    </location>
</feature>
<evidence type="ECO:0000256" key="1">
    <source>
        <dbReference type="ARBA" id="ARBA00004651"/>
    </source>
</evidence>
<name>A0ABQ2I1E5_9MICO</name>
<keyword evidence="5 6" id="KW-0472">Membrane</keyword>
<reference evidence="9" key="1">
    <citation type="journal article" date="2019" name="Int. J. Syst. Evol. Microbiol.">
        <title>The Global Catalogue of Microorganisms (GCM) 10K type strain sequencing project: providing services to taxonomists for standard genome sequencing and annotation.</title>
        <authorList>
            <consortium name="The Broad Institute Genomics Platform"/>
            <consortium name="The Broad Institute Genome Sequencing Center for Infectious Disease"/>
            <person name="Wu L."/>
            <person name="Ma J."/>
        </authorList>
    </citation>
    <scope>NUCLEOTIDE SEQUENCE [LARGE SCALE GENOMIC DNA]</scope>
    <source>
        <strain evidence="9">JCM 1365</strain>
    </source>
</reference>
<keyword evidence="9" id="KW-1185">Reference proteome</keyword>
<accession>A0ABQ2I1E5</accession>
<keyword evidence="4 6" id="KW-1133">Transmembrane helix</keyword>
<keyword evidence="2" id="KW-1003">Cell membrane</keyword>
<dbReference type="Proteomes" id="UP000623461">
    <property type="component" value="Unassembled WGS sequence"/>
</dbReference>
<dbReference type="RefSeq" id="WP_030196760.1">
    <property type="nucleotide sequence ID" value="NZ_BMNZ01000004.1"/>
</dbReference>
<keyword evidence="3 6" id="KW-0812">Transmembrane</keyword>
<protein>
    <recommendedName>
        <fullName evidence="7">DUF3817 domain-containing protein</fullName>
    </recommendedName>
</protein>
<evidence type="ECO:0000313" key="9">
    <source>
        <dbReference type="Proteomes" id="UP000623461"/>
    </source>
</evidence>
<evidence type="ECO:0000256" key="3">
    <source>
        <dbReference type="ARBA" id="ARBA00022692"/>
    </source>
</evidence>
<feature type="domain" description="DUF3817" evidence="7">
    <location>
        <begin position="19"/>
        <end position="104"/>
    </location>
</feature>
<dbReference type="InterPro" id="IPR023845">
    <property type="entry name" value="DUF3817_TM"/>
</dbReference>